<gene>
    <name evidence="1" type="ORF">GCG54_00001104</name>
</gene>
<dbReference type="EMBL" id="WVTB01000081">
    <property type="protein sequence ID" value="KAF3799995.1"/>
    <property type="molecule type" value="Genomic_DNA"/>
</dbReference>
<evidence type="ECO:0000313" key="2">
    <source>
        <dbReference type="Proteomes" id="UP000613401"/>
    </source>
</evidence>
<proteinExistence type="predicted"/>
<accession>A0A8H4C9N4</accession>
<name>A0A8H4C9N4_COLGL</name>
<protein>
    <submittedName>
        <fullName evidence="1">Uncharacterized protein</fullName>
    </submittedName>
</protein>
<reference evidence="1" key="1">
    <citation type="journal article" date="2020" name="Phytopathology">
        <title>Genome sequence and comparative analysis of Colletotrichum gloeosporioides isolated from Liriodendron leaves.</title>
        <authorList>
            <person name="Fu F.F."/>
            <person name="Hao Z."/>
            <person name="Wang P."/>
            <person name="Lu Y."/>
            <person name="Xue L.J."/>
            <person name="Wei G."/>
            <person name="Tian Y."/>
            <person name="Baishi H."/>
            <person name="Xu H."/>
            <person name="Shi J."/>
            <person name="Cheng T."/>
            <person name="Wang G."/>
            <person name="Yi Y."/>
            <person name="Chen J."/>
        </authorList>
    </citation>
    <scope>NUCLEOTIDE SEQUENCE</scope>
    <source>
        <strain evidence="1">Lc1</strain>
    </source>
</reference>
<evidence type="ECO:0000313" key="1">
    <source>
        <dbReference type="EMBL" id="KAF3799995.1"/>
    </source>
</evidence>
<reference evidence="1" key="2">
    <citation type="submission" date="2020-03" db="EMBL/GenBank/DDBJ databases">
        <authorList>
            <person name="Fu F.-F."/>
            <person name="Chen J."/>
        </authorList>
    </citation>
    <scope>NUCLEOTIDE SEQUENCE</scope>
    <source>
        <strain evidence="1">Lc1</strain>
    </source>
</reference>
<dbReference type="RefSeq" id="XP_045259155.1">
    <property type="nucleotide sequence ID" value="XM_045401230.1"/>
</dbReference>
<organism evidence="1 2">
    <name type="scientific">Colletotrichum gloeosporioides</name>
    <name type="common">Anthracnose fungus</name>
    <name type="synonym">Glomerella cingulata</name>
    <dbReference type="NCBI Taxonomy" id="474922"/>
    <lineage>
        <taxon>Eukaryota</taxon>
        <taxon>Fungi</taxon>
        <taxon>Dikarya</taxon>
        <taxon>Ascomycota</taxon>
        <taxon>Pezizomycotina</taxon>
        <taxon>Sordariomycetes</taxon>
        <taxon>Hypocreomycetidae</taxon>
        <taxon>Glomerellales</taxon>
        <taxon>Glomerellaceae</taxon>
        <taxon>Colletotrichum</taxon>
        <taxon>Colletotrichum gloeosporioides species complex</taxon>
    </lineage>
</organism>
<dbReference type="Proteomes" id="UP000613401">
    <property type="component" value="Unassembled WGS sequence"/>
</dbReference>
<dbReference type="AlphaFoldDB" id="A0A8H4C9N4"/>
<comment type="caution">
    <text evidence="1">The sequence shown here is derived from an EMBL/GenBank/DDBJ whole genome shotgun (WGS) entry which is preliminary data.</text>
</comment>
<keyword evidence="2" id="KW-1185">Reference proteome</keyword>
<dbReference type="GeneID" id="69008274"/>
<sequence>MDVEYWPLAVYYLGFPSTNNDRAHLQDWALSTADLAAFTCSTGFLELITYTGLKSRWKKAESHLEPQHPSPPELWILGVHRARCAEHSGQTEAARAPVVKDLDFNGRASVPLTEWEKERGFGAEEMVESYKETIKHVAMVLIR</sequence>